<reference evidence="11 12" key="1">
    <citation type="submission" date="2022-05" db="EMBL/GenBank/DDBJ databases">
        <authorList>
            <consortium name="Genoscope - CEA"/>
            <person name="William W."/>
        </authorList>
    </citation>
    <scope>NUCLEOTIDE SEQUENCE [LARGE SCALE GENOMIC DNA]</scope>
</reference>
<comment type="catalytic activity">
    <reaction evidence="8 9">
        <text>a di-trans,poly-cis-dolichal + NADP(+) = a di-trans,poly-cis-polyprenal + NADPH + H(+)</text>
        <dbReference type="Rhea" id="RHEA:80727"/>
        <dbReference type="Rhea" id="RHEA-COMP:19536"/>
        <dbReference type="Rhea" id="RHEA-COMP:19537"/>
        <dbReference type="ChEBI" id="CHEBI:15378"/>
        <dbReference type="ChEBI" id="CHEBI:57783"/>
        <dbReference type="ChEBI" id="CHEBI:58349"/>
        <dbReference type="ChEBI" id="CHEBI:231623"/>
        <dbReference type="ChEBI" id="CHEBI:231637"/>
        <dbReference type="EC" id="1.3.1.94"/>
    </reaction>
    <physiologicalReaction direction="right-to-left" evidence="8 9">
        <dbReference type="Rhea" id="RHEA:80729"/>
    </physiologicalReaction>
</comment>
<feature type="transmembrane region" description="Helical" evidence="9">
    <location>
        <begin position="141"/>
        <end position="163"/>
    </location>
</feature>
<evidence type="ECO:0000256" key="4">
    <source>
        <dbReference type="ARBA" id="ARBA00022989"/>
    </source>
</evidence>
<dbReference type="PROSITE" id="PS50244">
    <property type="entry name" value="S5A_REDUCTASE"/>
    <property type="match status" value="1"/>
</dbReference>
<accession>A0ABN8N6I1</accession>
<sequence length="301" mass="35291">MDVLLFSLSLVNIASFLVSILYILKRFIPKWMHFTFEWGKSESAGNCSGLIQILHVPNRWFTHFYVVGSSLSCLFLLMLVLHCFHGVTSVPKAMSHILSLHFTPHIDCFTAFVSLFLLLVQTCRRLYECCFISVFSSRIHILHYFVGIAFYILDAAAVAVPFLKAEQIDKDWCNSCRRPFKDFSWYQWLAVAMFLWASLHQWRCHNILANLRHSPSMEARKVYRIPYGDWFEFVSSPHYLAEIMIYISLFLLQKAKNIYIGLILLLTVENLSLGATVTHDWYKKKFKEYPQSRYRIVPLLY</sequence>
<dbReference type="Pfam" id="PF02544">
    <property type="entry name" value="Steroid_dh"/>
    <property type="match status" value="1"/>
</dbReference>
<keyword evidence="4 9" id="KW-1133">Transmembrane helix</keyword>
<dbReference type="InterPro" id="IPR001104">
    <property type="entry name" value="3-oxo-5_a-steroid_4-DH_C"/>
</dbReference>
<feature type="domain" description="3-oxo-5-alpha-steroid 4-dehydrogenase C-terminal" evidence="10">
    <location>
        <begin position="167"/>
        <end position="301"/>
    </location>
</feature>
<name>A0ABN8N6I1_9CNID</name>
<dbReference type="EMBL" id="CALNXK010000009">
    <property type="protein sequence ID" value="CAH3041082.1"/>
    <property type="molecule type" value="Genomic_DNA"/>
</dbReference>
<keyword evidence="3 9" id="KW-0812">Transmembrane</keyword>
<feature type="transmembrane region" description="Helical" evidence="9">
    <location>
        <begin position="6"/>
        <end position="24"/>
    </location>
</feature>
<evidence type="ECO:0000256" key="1">
    <source>
        <dbReference type="ARBA" id="ARBA00004127"/>
    </source>
</evidence>
<evidence type="ECO:0000259" key="10">
    <source>
        <dbReference type="Pfam" id="PF02544"/>
    </source>
</evidence>
<comment type="pathway">
    <text evidence="9">Protein modification; protein glycosylation.</text>
</comment>
<keyword evidence="9" id="KW-0521">NADP</keyword>
<keyword evidence="12" id="KW-1185">Reference proteome</keyword>
<evidence type="ECO:0000256" key="9">
    <source>
        <dbReference type="RuleBase" id="RU367081"/>
    </source>
</evidence>
<organism evidence="11 12">
    <name type="scientific">Porites lobata</name>
    <dbReference type="NCBI Taxonomy" id="104759"/>
    <lineage>
        <taxon>Eukaryota</taxon>
        <taxon>Metazoa</taxon>
        <taxon>Cnidaria</taxon>
        <taxon>Anthozoa</taxon>
        <taxon>Hexacorallia</taxon>
        <taxon>Scleractinia</taxon>
        <taxon>Fungiina</taxon>
        <taxon>Poritidae</taxon>
        <taxon>Porites</taxon>
    </lineage>
</organism>
<evidence type="ECO:0000256" key="2">
    <source>
        <dbReference type="ARBA" id="ARBA00012522"/>
    </source>
</evidence>
<evidence type="ECO:0000256" key="6">
    <source>
        <dbReference type="ARBA" id="ARBA00046320"/>
    </source>
</evidence>
<protein>
    <recommendedName>
        <fullName evidence="7 9">Polyprenal reductase</fullName>
        <ecNumber evidence="2 9">1.3.1.94</ecNumber>
    </recommendedName>
</protein>
<keyword evidence="5 9" id="KW-0472">Membrane</keyword>
<evidence type="ECO:0000256" key="3">
    <source>
        <dbReference type="ARBA" id="ARBA00022692"/>
    </source>
</evidence>
<comment type="subcellular location">
    <subcellularLocation>
        <location evidence="1">Endomembrane system</location>
        <topology evidence="1">Multi-pass membrane protein</topology>
    </subcellularLocation>
    <subcellularLocation>
        <location evidence="9">Endoplasmic reticulum membrane</location>
    </subcellularLocation>
</comment>
<dbReference type="PANTHER" id="PTHR14624:SF0">
    <property type="entry name" value="POLYPRENOL REDUCTASE"/>
    <property type="match status" value="1"/>
</dbReference>
<evidence type="ECO:0000313" key="12">
    <source>
        <dbReference type="Proteomes" id="UP001159405"/>
    </source>
</evidence>
<feature type="transmembrane region" description="Helical" evidence="9">
    <location>
        <begin position="102"/>
        <end position="120"/>
    </location>
</feature>
<comment type="similarity">
    <text evidence="6 9">Belongs to the steroid 5-alpha reductase family. Polyprenal reductase subfamily.</text>
</comment>
<dbReference type="Proteomes" id="UP001159405">
    <property type="component" value="Unassembled WGS sequence"/>
</dbReference>
<feature type="transmembrane region" description="Helical" evidence="9">
    <location>
        <begin position="230"/>
        <end position="252"/>
    </location>
</feature>
<feature type="transmembrane region" description="Helical" evidence="9">
    <location>
        <begin position="183"/>
        <end position="202"/>
    </location>
</feature>
<evidence type="ECO:0000256" key="8">
    <source>
        <dbReference type="ARBA" id="ARBA00049427"/>
    </source>
</evidence>
<keyword evidence="9" id="KW-0560">Oxidoreductase</keyword>
<dbReference type="EC" id="1.3.1.94" evidence="2 9"/>
<comment type="caution">
    <text evidence="11">The sequence shown here is derived from an EMBL/GenBank/DDBJ whole genome shotgun (WGS) entry which is preliminary data.</text>
</comment>
<evidence type="ECO:0000313" key="11">
    <source>
        <dbReference type="EMBL" id="CAH3041082.1"/>
    </source>
</evidence>
<dbReference type="InterPro" id="IPR039698">
    <property type="entry name" value="Dfg10/SRD5A3"/>
</dbReference>
<proteinExistence type="inferred from homology"/>
<evidence type="ECO:0000256" key="5">
    <source>
        <dbReference type="ARBA" id="ARBA00023136"/>
    </source>
</evidence>
<keyword evidence="9" id="KW-0256">Endoplasmic reticulum</keyword>
<comment type="function">
    <text evidence="9">Plays a key role in early steps of protein N-linked glycosylation by being involved in the conversion of polyprenol into dolichol. Acts as a polyprenal reductase that mediates the reduction of polyprenal into dolichal in a NADP-dependent mechanism. Dolichols are required for the synthesis of dolichol-linked monosaccharides and the oligosaccharide precursor used for N-glycosylation.</text>
</comment>
<gene>
    <name evidence="11" type="ORF">PLOB_00047897</name>
</gene>
<feature type="transmembrane region" description="Helical" evidence="9">
    <location>
        <begin position="60"/>
        <end position="82"/>
    </location>
</feature>
<dbReference type="PANTHER" id="PTHR14624">
    <property type="entry name" value="DFG10 PROTEIN"/>
    <property type="match status" value="1"/>
</dbReference>
<feature type="transmembrane region" description="Helical" evidence="9">
    <location>
        <begin position="258"/>
        <end position="277"/>
    </location>
</feature>
<evidence type="ECO:0000256" key="7">
    <source>
        <dbReference type="ARBA" id="ARBA00047186"/>
    </source>
</evidence>